<dbReference type="EMBL" id="DF238808">
    <property type="protein sequence ID" value="GAC96830.1"/>
    <property type="molecule type" value="Genomic_DNA"/>
</dbReference>
<evidence type="ECO:0000313" key="2">
    <source>
        <dbReference type="EMBL" id="GAC96830.1"/>
    </source>
</evidence>
<dbReference type="Proteomes" id="UP000014071">
    <property type="component" value="Unassembled WGS sequence"/>
</dbReference>
<keyword evidence="3" id="KW-1185">Reference proteome</keyword>
<dbReference type="GeneID" id="24109696"/>
<accession>R9PFJ9</accession>
<dbReference type="AlphaFoldDB" id="R9PFJ9"/>
<dbReference type="HOGENOM" id="CLU_2427984_0_0_1"/>
<name>R9PFJ9_PSEHS</name>
<feature type="compositionally biased region" description="Basic and acidic residues" evidence="1">
    <location>
        <begin position="13"/>
        <end position="24"/>
    </location>
</feature>
<reference evidence="3" key="1">
    <citation type="journal article" date="2013" name="Genome Announc.">
        <title>Draft genome sequence of the basidiomycetous yeast-like fungus Pseudozyma hubeiensis SY62, which produces an abundant amount of the biosurfactant mannosylerythritol lipids.</title>
        <authorList>
            <person name="Konishi M."/>
            <person name="Hatada Y."/>
            <person name="Horiuchi J."/>
        </authorList>
    </citation>
    <scope>NUCLEOTIDE SEQUENCE [LARGE SCALE GENOMIC DNA]</scope>
    <source>
        <strain evidence="3">SY62</strain>
    </source>
</reference>
<organism evidence="2 3">
    <name type="scientific">Pseudozyma hubeiensis (strain SY62)</name>
    <name type="common">Yeast</name>
    <dbReference type="NCBI Taxonomy" id="1305764"/>
    <lineage>
        <taxon>Eukaryota</taxon>
        <taxon>Fungi</taxon>
        <taxon>Dikarya</taxon>
        <taxon>Basidiomycota</taxon>
        <taxon>Ustilaginomycotina</taxon>
        <taxon>Ustilaginomycetes</taxon>
        <taxon>Ustilaginales</taxon>
        <taxon>Ustilaginaceae</taxon>
        <taxon>Pseudozyma</taxon>
    </lineage>
</organism>
<protein>
    <submittedName>
        <fullName evidence="2">Uncharacterized protein</fullName>
    </submittedName>
</protein>
<sequence length="91" mass="10320">MEAVDSCQATLQEDGRGKEQGETTELRISQCSRYSVETIEHCRRTPILRSCVACAETTFDDAHRVKAPDSHRNSFPWFNGVTSRRNPFTEA</sequence>
<evidence type="ECO:0000256" key="1">
    <source>
        <dbReference type="SAM" id="MobiDB-lite"/>
    </source>
</evidence>
<gene>
    <name evidence="2" type="ORF">PHSY_004414</name>
</gene>
<dbReference type="RefSeq" id="XP_012190417.1">
    <property type="nucleotide sequence ID" value="XM_012335027.1"/>
</dbReference>
<proteinExistence type="predicted"/>
<evidence type="ECO:0000313" key="3">
    <source>
        <dbReference type="Proteomes" id="UP000014071"/>
    </source>
</evidence>
<feature type="region of interest" description="Disordered" evidence="1">
    <location>
        <begin position="1"/>
        <end position="24"/>
    </location>
</feature>